<reference evidence="1" key="1">
    <citation type="submission" date="2016-11" db="UniProtKB">
        <authorList>
            <consortium name="WormBaseParasite"/>
        </authorList>
    </citation>
    <scope>IDENTIFICATION</scope>
    <source>
        <strain evidence="1">pt0022</strain>
    </source>
</reference>
<organism evidence="1">
    <name type="scientific">Wuchereria bancrofti</name>
    <dbReference type="NCBI Taxonomy" id="6293"/>
    <lineage>
        <taxon>Eukaryota</taxon>
        <taxon>Metazoa</taxon>
        <taxon>Ecdysozoa</taxon>
        <taxon>Nematoda</taxon>
        <taxon>Chromadorea</taxon>
        <taxon>Rhabditida</taxon>
        <taxon>Spirurina</taxon>
        <taxon>Spiruromorpha</taxon>
        <taxon>Filarioidea</taxon>
        <taxon>Onchocercidae</taxon>
        <taxon>Wuchereria</taxon>
    </lineage>
</organism>
<sequence length="43" mass="4934">MKASILMIWMHLTYWILTSKILLKLMNPGTTAVISCRMLLIAL</sequence>
<dbReference type="AlphaFoldDB" id="A0A1I8EU80"/>
<name>A0A1I8EU80_WUCBA</name>
<evidence type="ECO:0000313" key="1">
    <source>
        <dbReference type="WBParaSite" id="maker-PairedContig_472-snap-gene-0.1-mRNA-1"/>
    </source>
</evidence>
<protein>
    <submittedName>
        <fullName evidence="1">Uncharacterized protein</fullName>
    </submittedName>
</protein>
<accession>A0A1I8EU80</accession>
<proteinExistence type="predicted"/>
<dbReference type="WBParaSite" id="maker-PairedContig_472-snap-gene-0.1-mRNA-1">
    <property type="protein sequence ID" value="maker-PairedContig_472-snap-gene-0.1-mRNA-1"/>
    <property type="gene ID" value="maker-PairedContig_472-snap-gene-0.1"/>
</dbReference>